<dbReference type="SUPFAM" id="SSF51905">
    <property type="entry name" value="FAD/NAD(P)-binding domain"/>
    <property type="match status" value="1"/>
</dbReference>
<dbReference type="PANTHER" id="PTHR42685:SF22">
    <property type="entry name" value="CONDITIONED MEDIUM FACTOR RECEPTOR 1"/>
    <property type="match status" value="1"/>
</dbReference>
<reference evidence="4 5" key="1">
    <citation type="submission" date="2020-06" db="EMBL/GenBank/DDBJ databases">
        <title>Halomonas sp. QX-1 draft genome sequence.</title>
        <authorList>
            <person name="Qiu X."/>
        </authorList>
    </citation>
    <scope>NUCLEOTIDE SEQUENCE [LARGE SCALE GENOMIC DNA]</scope>
    <source>
        <strain evidence="4 5">QX-1</strain>
    </source>
</reference>
<keyword evidence="5" id="KW-1185">Reference proteome</keyword>
<evidence type="ECO:0000259" key="3">
    <source>
        <dbReference type="Pfam" id="PF01494"/>
    </source>
</evidence>
<dbReference type="PANTHER" id="PTHR42685">
    <property type="entry name" value="GERANYLGERANYL DIPHOSPHATE REDUCTASE"/>
    <property type="match status" value="1"/>
</dbReference>
<dbReference type="Pfam" id="PF01494">
    <property type="entry name" value="FAD_binding_3"/>
    <property type="match status" value="1"/>
</dbReference>
<evidence type="ECO:0000256" key="2">
    <source>
        <dbReference type="ARBA" id="ARBA00040363"/>
    </source>
</evidence>
<dbReference type="AlphaFoldDB" id="A0A7Y6V836"/>
<feature type="domain" description="FAD-binding" evidence="3">
    <location>
        <begin position="6"/>
        <end position="145"/>
    </location>
</feature>
<dbReference type="InterPro" id="IPR036188">
    <property type="entry name" value="FAD/NAD-bd_sf"/>
</dbReference>
<name>A0A7Y6V836_9GAMM</name>
<keyword evidence="4" id="KW-0503">Monooxygenase</keyword>
<dbReference type="GO" id="GO:0071949">
    <property type="term" value="F:FAD binding"/>
    <property type="evidence" value="ECO:0007669"/>
    <property type="project" value="InterPro"/>
</dbReference>
<keyword evidence="4" id="KW-0560">Oxidoreductase</keyword>
<evidence type="ECO:0000313" key="5">
    <source>
        <dbReference type="Proteomes" id="UP000589984"/>
    </source>
</evidence>
<dbReference type="RefSeq" id="WP_176302163.1">
    <property type="nucleotide sequence ID" value="NZ_JABWCV010000002.1"/>
</dbReference>
<protein>
    <recommendedName>
        <fullName evidence="2">Protein CbrA</fullName>
    </recommendedName>
</protein>
<evidence type="ECO:0000256" key="1">
    <source>
        <dbReference type="ARBA" id="ARBA00038079"/>
    </source>
</evidence>
<gene>
    <name evidence="4" type="ORF">HUO07_02015</name>
</gene>
<organism evidence="4 5">
    <name type="scientific">Vreelandella maris</name>
    <dbReference type="NCBI Taxonomy" id="2729617"/>
    <lineage>
        <taxon>Bacteria</taxon>
        <taxon>Pseudomonadati</taxon>
        <taxon>Pseudomonadota</taxon>
        <taxon>Gammaproteobacteria</taxon>
        <taxon>Oceanospirillales</taxon>
        <taxon>Halomonadaceae</taxon>
        <taxon>Vreelandella</taxon>
    </lineage>
</organism>
<sequence>MNEEGVIIGGGPAGAAVAIELSRHSIPARVLERKPGPHHKVCGEFISFEAAHYLEKLGIGLAALGAEPIRYARFYNGESELRFELPFTAWSLSRYRLDNALLEQAKTAGAAVERGTAVRHLTRTDDGWRLLTRNRLSARAAISAKTVFLATGKHELRDWKRRGRATRHPDFIGFKMHFSLSAMQQNPWQETVEVHLFEGGYAGLEPIEKGGVNLSFLVRQDVYKACGSHWPGLLEWLSNTSSHMKQRLASLTPCWREPLAVSGVPYGYLRSPGDSQPGLFPLGDQTAVIPSFAGDGIAIALHTASLAARVHASGGDSYMYQRLAYNDLTRPVRNAERLASVLSYRLGRKVAFLCARLWPTVLRETILQTRVGLSYRS</sequence>
<dbReference type="Proteomes" id="UP000589984">
    <property type="component" value="Unassembled WGS sequence"/>
</dbReference>
<dbReference type="InterPro" id="IPR050407">
    <property type="entry name" value="Geranylgeranyl_reductase"/>
</dbReference>
<evidence type="ECO:0000313" key="4">
    <source>
        <dbReference type="EMBL" id="NVF12946.1"/>
    </source>
</evidence>
<comment type="caution">
    <text evidence="4">The sequence shown here is derived from an EMBL/GenBank/DDBJ whole genome shotgun (WGS) entry which is preliminary data.</text>
</comment>
<comment type="similarity">
    <text evidence="1">Belongs to the CbrA family.</text>
</comment>
<dbReference type="GO" id="GO:0004497">
    <property type="term" value="F:monooxygenase activity"/>
    <property type="evidence" value="ECO:0007669"/>
    <property type="project" value="UniProtKB-KW"/>
</dbReference>
<dbReference type="InterPro" id="IPR002938">
    <property type="entry name" value="FAD-bd"/>
</dbReference>
<proteinExistence type="inferred from homology"/>
<dbReference type="EMBL" id="JABWCV010000002">
    <property type="protein sequence ID" value="NVF12946.1"/>
    <property type="molecule type" value="Genomic_DNA"/>
</dbReference>
<dbReference type="Gene3D" id="3.50.50.60">
    <property type="entry name" value="FAD/NAD(P)-binding domain"/>
    <property type="match status" value="1"/>
</dbReference>
<accession>A0A7Y6V836</accession>